<dbReference type="InterPro" id="IPR021903">
    <property type="entry name" value="DUF3515"/>
</dbReference>
<name>A0AAW7M3P8_9MICO</name>
<comment type="caution">
    <text evidence="2">The sequence shown here is derived from an EMBL/GenBank/DDBJ whole genome shotgun (WGS) entry which is preliminary data.</text>
</comment>
<evidence type="ECO:0000313" key="3">
    <source>
        <dbReference type="Proteomes" id="UP001172737"/>
    </source>
</evidence>
<dbReference type="Proteomes" id="UP001172737">
    <property type="component" value="Unassembled WGS sequence"/>
</dbReference>
<feature type="signal peptide" evidence="1">
    <location>
        <begin position="1"/>
        <end position="24"/>
    </location>
</feature>
<sequence>MIPRPAAAAAVLAAAAAPLLTGCASPLVVDPAPYAADVDCARVMLAMPEDLGGLPGQPTSSQATAAWGEEYPLVMRCGVEPPGPTTDECLSIETSAATVDWLVIDEGGTWRTVTFGRSPAVELVVPKERAQDALGDVLAEVSPAAALAPANGLECR</sequence>
<protein>
    <submittedName>
        <fullName evidence="2">DUF3515 family protein</fullName>
    </submittedName>
</protein>
<gene>
    <name evidence="2" type="ORF">QQX10_03095</name>
</gene>
<evidence type="ECO:0000256" key="1">
    <source>
        <dbReference type="SAM" id="SignalP"/>
    </source>
</evidence>
<proteinExistence type="predicted"/>
<dbReference type="RefSeq" id="WP_301120072.1">
    <property type="nucleotide sequence ID" value="NZ_JAUHPX010000001.1"/>
</dbReference>
<organism evidence="2 3">
    <name type="scientific">Demequina lignilytica</name>
    <dbReference type="NCBI Taxonomy" id="3051663"/>
    <lineage>
        <taxon>Bacteria</taxon>
        <taxon>Bacillati</taxon>
        <taxon>Actinomycetota</taxon>
        <taxon>Actinomycetes</taxon>
        <taxon>Micrococcales</taxon>
        <taxon>Demequinaceae</taxon>
        <taxon>Demequina</taxon>
    </lineage>
</organism>
<keyword evidence="1" id="KW-0732">Signal</keyword>
<dbReference type="PROSITE" id="PS51257">
    <property type="entry name" value="PROKAR_LIPOPROTEIN"/>
    <property type="match status" value="1"/>
</dbReference>
<accession>A0AAW7M3P8</accession>
<dbReference type="EMBL" id="JAUHPX010000001">
    <property type="protein sequence ID" value="MDN4487148.1"/>
    <property type="molecule type" value="Genomic_DNA"/>
</dbReference>
<evidence type="ECO:0000313" key="2">
    <source>
        <dbReference type="EMBL" id="MDN4487148.1"/>
    </source>
</evidence>
<dbReference type="Pfam" id="PF12028">
    <property type="entry name" value="DUF3515"/>
    <property type="match status" value="1"/>
</dbReference>
<dbReference type="AlphaFoldDB" id="A0AAW7M3P8"/>
<feature type="chain" id="PRO_5043689776" evidence="1">
    <location>
        <begin position="25"/>
        <end position="156"/>
    </location>
</feature>
<keyword evidence="3" id="KW-1185">Reference proteome</keyword>
<reference evidence="2" key="1">
    <citation type="submission" date="2023-06" db="EMBL/GenBank/DDBJ databases">
        <title>Sysu t00039.</title>
        <authorList>
            <person name="Gao L."/>
            <person name="Fang B.-Z."/>
            <person name="Li W.-J."/>
        </authorList>
    </citation>
    <scope>NUCLEOTIDE SEQUENCE</scope>
    <source>
        <strain evidence="2">SYSU T00039</strain>
    </source>
</reference>